<feature type="domain" description="BON" evidence="2">
    <location>
        <begin position="428"/>
        <end position="494"/>
    </location>
</feature>
<dbReference type="PROSITE" id="PS50914">
    <property type="entry name" value="BON"/>
    <property type="match status" value="6"/>
</dbReference>
<dbReference type="Proteomes" id="UP000064893">
    <property type="component" value="Chromosome"/>
</dbReference>
<dbReference type="PANTHER" id="PTHR34606:SF15">
    <property type="entry name" value="BON DOMAIN-CONTAINING PROTEIN"/>
    <property type="match status" value="1"/>
</dbReference>
<dbReference type="InterPro" id="IPR007055">
    <property type="entry name" value="BON_dom"/>
</dbReference>
<dbReference type="PATRIC" id="fig|1307839.3.peg.3471"/>
<evidence type="ECO:0000256" key="1">
    <source>
        <dbReference type="SAM" id="SignalP"/>
    </source>
</evidence>
<keyword evidence="1" id="KW-0732">Signal</keyword>
<dbReference type="Pfam" id="PF04972">
    <property type="entry name" value="BON"/>
    <property type="match status" value="6"/>
</dbReference>
<dbReference type="InterPro" id="IPR014004">
    <property type="entry name" value="Transpt-assoc_nodulatn_dom_bac"/>
</dbReference>
<dbReference type="KEGG" id="blq:L21SP5_03302"/>
<keyword evidence="4" id="KW-1185">Reference proteome</keyword>
<reference evidence="3 4" key="1">
    <citation type="submission" date="2015-11" db="EMBL/GenBank/DDBJ databases">
        <title>Description and complete genome sequence of a novel strain predominating in hypersaline microbial mats and representing a new family of the Bacteriodetes phylum.</title>
        <authorList>
            <person name="Spring S."/>
            <person name="Bunk B."/>
            <person name="Sproer C."/>
            <person name="Klenk H.-P."/>
        </authorList>
    </citation>
    <scope>NUCLEOTIDE SEQUENCE [LARGE SCALE GENOMIC DNA]</scope>
    <source>
        <strain evidence="3 4">L21-Spi-D4</strain>
    </source>
</reference>
<feature type="domain" description="BON" evidence="2">
    <location>
        <begin position="25"/>
        <end position="93"/>
    </location>
</feature>
<evidence type="ECO:0000259" key="2">
    <source>
        <dbReference type="PROSITE" id="PS50914"/>
    </source>
</evidence>
<name>A0A0S2I3C4_9BACT</name>
<sequence precursor="true">MRLKVVLAGLLIALATIGWSQENISDQKIADAIQTEYQFDHAINFNRINIKVNDGIAELTGTVSNIKAKERATKIAEMVKGVRSVSNRITVNPPVMLTDEGIEKKVTVALLNDPATESYEVNVSVMNKKVTLSGKVDSYREKQLAGNVAKSVVGVKSVSNKIEINYDLTRTDAELQNEIKSALKWSKTVDDGLIDVKVKNNVVKLSGTVGSAAEKRNARYLAWITGVKDVDVSNLDVEWWAKDENLRKNKNVEASDQKIEDAITDAALFDPRVYSFDIAAESDNGWVTLRGTVDNMKARQAAENLAKHTIGVKGVTNRIKVELDLPPADLEIKDNVIAALARNSVTESYEISVDVNAGIVTLSGLVDSYMEKMEAEWVASGVKGVTTVKNMITVNSPYSYYWWDDTPFHEWYYVPAATAEVITITTPNDKQIKKDVESQLWWSPYVDADDVKVTVQNGDVTLTGTADNMTEFQRATENAWEGGAWNVENNLKIK</sequence>
<feature type="chain" id="PRO_5006599454" evidence="1">
    <location>
        <begin position="21"/>
        <end position="494"/>
    </location>
</feature>
<dbReference type="SMART" id="SM00749">
    <property type="entry name" value="BON"/>
    <property type="match status" value="5"/>
</dbReference>
<dbReference type="Gene3D" id="3.30.1340.30">
    <property type="match status" value="6"/>
</dbReference>
<dbReference type="PANTHER" id="PTHR34606">
    <property type="entry name" value="BON DOMAIN-CONTAINING PROTEIN"/>
    <property type="match status" value="1"/>
</dbReference>
<dbReference type="OrthoDB" id="863206at2"/>
<proteinExistence type="predicted"/>
<feature type="domain" description="BON" evidence="2">
    <location>
        <begin position="98"/>
        <end position="166"/>
    </location>
</feature>
<dbReference type="STRING" id="1307839.L21SP5_03302"/>
<organism evidence="3 4">
    <name type="scientific">Salinivirga cyanobacteriivorans</name>
    <dbReference type="NCBI Taxonomy" id="1307839"/>
    <lineage>
        <taxon>Bacteria</taxon>
        <taxon>Pseudomonadati</taxon>
        <taxon>Bacteroidota</taxon>
        <taxon>Bacteroidia</taxon>
        <taxon>Bacteroidales</taxon>
        <taxon>Salinivirgaceae</taxon>
        <taxon>Salinivirga</taxon>
    </lineage>
</organism>
<gene>
    <name evidence="3" type="primary">osmY</name>
    <name evidence="3" type="ORF">L21SP5_03302</name>
</gene>
<feature type="signal peptide" evidence="1">
    <location>
        <begin position="1"/>
        <end position="20"/>
    </location>
</feature>
<dbReference type="InterPro" id="IPR051686">
    <property type="entry name" value="Lipoprotein_DolP"/>
</dbReference>
<dbReference type="EMBL" id="CP013118">
    <property type="protein sequence ID" value="ALO16915.1"/>
    <property type="molecule type" value="Genomic_DNA"/>
</dbReference>
<protein>
    <submittedName>
        <fullName evidence="3">Osmotically-inducible protein Y</fullName>
    </submittedName>
</protein>
<feature type="domain" description="BON" evidence="2">
    <location>
        <begin position="328"/>
        <end position="396"/>
    </location>
</feature>
<accession>A0A0S2I3C4</accession>
<dbReference type="AlphaFoldDB" id="A0A0S2I3C4"/>
<dbReference type="RefSeq" id="WP_057954259.1">
    <property type="nucleotide sequence ID" value="NZ_CP013118.1"/>
</dbReference>
<feature type="domain" description="BON" evidence="2">
    <location>
        <begin position="255"/>
        <end position="323"/>
    </location>
</feature>
<evidence type="ECO:0000313" key="3">
    <source>
        <dbReference type="EMBL" id="ALO16915.1"/>
    </source>
</evidence>
<evidence type="ECO:0000313" key="4">
    <source>
        <dbReference type="Proteomes" id="UP000064893"/>
    </source>
</evidence>
<feature type="domain" description="BON" evidence="2">
    <location>
        <begin position="171"/>
        <end position="239"/>
    </location>
</feature>